<feature type="compositionally biased region" description="Basic residues" evidence="1">
    <location>
        <begin position="161"/>
        <end position="170"/>
    </location>
</feature>
<evidence type="ECO:0000313" key="3">
    <source>
        <dbReference type="Proteomes" id="UP000039865"/>
    </source>
</evidence>
<name>A0A078AYQ1_STYLE</name>
<dbReference type="EMBL" id="CCKQ01015730">
    <property type="protein sequence ID" value="CDW87565.1"/>
    <property type="molecule type" value="Genomic_DNA"/>
</dbReference>
<reference evidence="2 3" key="1">
    <citation type="submission" date="2014-06" db="EMBL/GenBank/DDBJ databases">
        <authorList>
            <person name="Swart Estienne"/>
        </authorList>
    </citation>
    <scope>NUCLEOTIDE SEQUENCE [LARGE SCALE GENOMIC DNA]</scope>
    <source>
        <strain evidence="2 3">130c</strain>
    </source>
</reference>
<feature type="compositionally biased region" description="Low complexity" evidence="1">
    <location>
        <begin position="132"/>
        <end position="143"/>
    </location>
</feature>
<dbReference type="InParanoid" id="A0A078AYQ1"/>
<dbReference type="Proteomes" id="UP000039865">
    <property type="component" value="Unassembled WGS sequence"/>
</dbReference>
<gene>
    <name evidence="2" type="primary">Contig3093.g3304</name>
    <name evidence="2" type="ORF">STYLEM_16671</name>
</gene>
<organism evidence="2 3">
    <name type="scientific">Stylonychia lemnae</name>
    <name type="common">Ciliate</name>
    <dbReference type="NCBI Taxonomy" id="5949"/>
    <lineage>
        <taxon>Eukaryota</taxon>
        <taxon>Sar</taxon>
        <taxon>Alveolata</taxon>
        <taxon>Ciliophora</taxon>
        <taxon>Intramacronucleata</taxon>
        <taxon>Spirotrichea</taxon>
        <taxon>Stichotrichia</taxon>
        <taxon>Sporadotrichida</taxon>
        <taxon>Oxytrichidae</taxon>
        <taxon>Stylonychinae</taxon>
        <taxon>Stylonychia</taxon>
    </lineage>
</organism>
<keyword evidence="3" id="KW-1185">Reference proteome</keyword>
<feature type="compositionally biased region" description="Basic and acidic residues" evidence="1">
    <location>
        <begin position="186"/>
        <end position="196"/>
    </location>
</feature>
<evidence type="ECO:0000313" key="2">
    <source>
        <dbReference type="EMBL" id="CDW87565.1"/>
    </source>
</evidence>
<proteinExistence type="predicted"/>
<dbReference type="AlphaFoldDB" id="A0A078AYQ1"/>
<feature type="region of interest" description="Disordered" evidence="1">
    <location>
        <begin position="101"/>
        <end position="196"/>
    </location>
</feature>
<evidence type="ECO:0000256" key="1">
    <source>
        <dbReference type="SAM" id="MobiDB-lite"/>
    </source>
</evidence>
<sequence>MDQQTNKGAMSVPLNAFKRQSSIRDPKFILSHFKRQNTKEYNFIDVGCNFKDFVAYQDRLLRAKYYESLAKSRGKRAKGEIGKAANSGKVINNTVKKSRDILTVTKKSKSSRCTWQKQPQKQKEIKQSKDPQTQGIQEQQQQQNDNIHKQTENIAQSQNTLKRRLTKQVTKRASSQQANQQRKQKKCDQHDDKKKITMDDVQILPFKFTNNKGQMNLNVHKEEEIGYEKDDFISLYLMGQDFISRNQDNGSNNNIISEEVSSFNTKRLNTSYSYSRDITQKYISRDEIPPKSDAGLRDSPFTYSNLGIFQDDITKRQKIIEFVRRRSCFCSHCDGNTQRQKTRLGDILVLDEEKEMIINFQKILQHQKDGKNQEKIDELYYQKGNYNYKSKFSADDSKNPKKLHKIQRIINQNLGLDFPNKMQQFKVYLTAQKEYQDAFKLQKKEQFEQIFQQQTSPTKITTVQEYYQKKINQVSHDQLLQLKLKSINTNLGTTTGDEIIKQFDEKMKSRAETAATDMRSQNQTKIKDLKMMRMQNLDKRENLLDKIIQARTVVQSPDVSKPQSPLNNDQQIVDQKVKTRRKSSYRKNLPTGDHYMFLKYQQYQMYQTEDGSSNNNYDFHTLINRNHFLKRNFSNQAIAHNKFSIKKMSSTISNTQRLEEDTLTQLPTISNRIDLLSIQ</sequence>
<accession>A0A078AYQ1</accession>
<protein>
    <submittedName>
        <fullName evidence="2">Uncharacterized protein</fullName>
    </submittedName>
</protein>